<keyword evidence="3" id="KW-1185">Reference proteome</keyword>
<dbReference type="EMBL" id="WIUZ02000015">
    <property type="protein sequence ID" value="KAF9781008.1"/>
    <property type="molecule type" value="Genomic_DNA"/>
</dbReference>
<feature type="region of interest" description="Disordered" evidence="1">
    <location>
        <begin position="58"/>
        <end position="87"/>
    </location>
</feature>
<reference evidence="2" key="1">
    <citation type="journal article" date="2020" name="Nat. Commun.">
        <title>Large-scale genome sequencing of mycorrhizal fungi provides insights into the early evolution of symbiotic traits.</title>
        <authorList>
            <person name="Miyauchi S."/>
            <person name="Kiss E."/>
            <person name="Kuo A."/>
            <person name="Drula E."/>
            <person name="Kohler A."/>
            <person name="Sanchez-Garcia M."/>
            <person name="Morin E."/>
            <person name="Andreopoulos B."/>
            <person name="Barry K.W."/>
            <person name="Bonito G."/>
            <person name="Buee M."/>
            <person name="Carver A."/>
            <person name="Chen C."/>
            <person name="Cichocki N."/>
            <person name="Clum A."/>
            <person name="Culley D."/>
            <person name="Crous P.W."/>
            <person name="Fauchery L."/>
            <person name="Girlanda M."/>
            <person name="Hayes R.D."/>
            <person name="Keri Z."/>
            <person name="LaButti K."/>
            <person name="Lipzen A."/>
            <person name="Lombard V."/>
            <person name="Magnuson J."/>
            <person name="Maillard F."/>
            <person name="Murat C."/>
            <person name="Nolan M."/>
            <person name="Ohm R.A."/>
            <person name="Pangilinan J."/>
            <person name="Pereira M.F."/>
            <person name="Perotto S."/>
            <person name="Peter M."/>
            <person name="Pfister S."/>
            <person name="Riley R."/>
            <person name="Sitrit Y."/>
            <person name="Stielow J.B."/>
            <person name="Szollosi G."/>
            <person name="Zifcakova L."/>
            <person name="Stursova M."/>
            <person name="Spatafora J.W."/>
            <person name="Tedersoo L."/>
            <person name="Vaario L.M."/>
            <person name="Yamada A."/>
            <person name="Yan M."/>
            <person name="Wang P."/>
            <person name="Xu J."/>
            <person name="Bruns T."/>
            <person name="Baldrian P."/>
            <person name="Vilgalys R."/>
            <person name="Dunand C."/>
            <person name="Henrissat B."/>
            <person name="Grigoriev I.V."/>
            <person name="Hibbett D."/>
            <person name="Nagy L.G."/>
            <person name="Martin F.M."/>
        </authorList>
    </citation>
    <scope>NUCLEOTIDE SEQUENCE</scope>
    <source>
        <strain evidence="2">UH-Tt-Lm1</strain>
    </source>
</reference>
<sequence>MMHANAARLFETARTFSQIDLGVTVRRAYDTFREQISVVILECVLDLTLSCLGTDTSLTRHRQSTSISPEETDPTLNPNSEAPKALSEVDSPMRLDYVFLYHTR</sequence>
<proteinExistence type="predicted"/>
<accession>A0A9P6H9G3</accession>
<dbReference type="Proteomes" id="UP000736335">
    <property type="component" value="Unassembled WGS sequence"/>
</dbReference>
<dbReference type="AlphaFoldDB" id="A0A9P6H9G3"/>
<dbReference type="OrthoDB" id="26387at2759"/>
<gene>
    <name evidence="2" type="ORF">BJ322DRAFT_1082673</name>
</gene>
<evidence type="ECO:0000313" key="3">
    <source>
        <dbReference type="Proteomes" id="UP000736335"/>
    </source>
</evidence>
<reference evidence="2" key="2">
    <citation type="submission" date="2020-11" db="EMBL/GenBank/DDBJ databases">
        <authorList>
            <consortium name="DOE Joint Genome Institute"/>
            <person name="Kuo A."/>
            <person name="Miyauchi S."/>
            <person name="Kiss E."/>
            <person name="Drula E."/>
            <person name="Kohler A."/>
            <person name="Sanchez-Garcia M."/>
            <person name="Andreopoulos B."/>
            <person name="Barry K.W."/>
            <person name="Bonito G."/>
            <person name="Buee M."/>
            <person name="Carver A."/>
            <person name="Chen C."/>
            <person name="Cichocki N."/>
            <person name="Clum A."/>
            <person name="Culley D."/>
            <person name="Crous P.W."/>
            <person name="Fauchery L."/>
            <person name="Girlanda M."/>
            <person name="Hayes R."/>
            <person name="Keri Z."/>
            <person name="Labutti K."/>
            <person name="Lipzen A."/>
            <person name="Lombard V."/>
            <person name="Magnuson J."/>
            <person name="Maillard F."/>
            <person name="Morin E."/>
            <person name="Murat C."/>
            <person name="Nolan M."/>
            <person name="Ohm R."/>
            <person name="Pangilinan J."/>
            <person name="Pereira M."/>
            <person name="Perotto S."/>
            <person name="Peter M."/>
            <person name="Riley R."/>
            <person name="Sitrit Y."/>
            <person name="Stielow B."/>
            <person name="Szollosi G."/>
            <person name="Zifcakova L."/>
            <person name="Stursova M."/>
            <person name="Spatafora J.W."/>
            <person name="Tedersoo L."/>
            <person name="Vaario L.-M."/>
            <person name="Yamada A."/>
            <person name="Yan M."/>
            <person name="Wang P."/>
            <person name="Xu J."/>
            <person name="Bruns T."/>
            <person name="Baldrian P."/>
            <person name="Vilgalys R."/>
            <person name="Henrissat B."/>
            <person name="Grigoriev I.V."/>
            <person name="Hibbett D."/>
            <person name="Nagy L.G."/>
            <person name="Martin F.M."/>
        </authorList>
    </citation>
    <scope>NUCLEOTIDE SEQUENCE</scope>
    <source>
        <strain evidence="2">UH-Tt-Lm1</strain>
    </source>
</reference>
<comment type="caution">
    <text evidence="2">The sequence shown here is derived from an EMBL/GenBank/DDBJ whole genome shotgun (WGS) entry which is preliminary data.</text>
</comment>
<organism evidence="2 3">
    <name type="scientific">Thelephora terrestris</name>
    <dbReference type="NCBI Taxonomy" id="56493"/>
    <lineage>
        <taxon>Eukaryota</taxon>
        <taxon>Fungi</taxon>
        <taxon>Dikarya</taxon>
        <taxon>Basidiomycota</taxon>
        <taxon>Agaricomycotina</taxon>
        <taxon>Agaricomycetes</taxon>
        <taxon>Thelephorales</taxon>
        <taxon>Thelephoraceae</taxon>
        <taxon>Thelephora</taxon>
    </lineage>
</organism>
<protein>
    <submittedName>
        <fullName evidence="2">Uncharacterized protein</fullName>
    </submittedName>
</protein>
<evidence type="ECO:0000256" key="1">
    <source>
        <dbReference type="SAM" id="MobiDB-lite"/>
    </source>
</evidence>
<name>A0A9P6H9G3_9AGAM</name>
<evidence type="ECO:0000313" key="2">
    <source>
        <dbReference type="EMBL" id="KAF9781008.1"/>
    </source>
</evidence>
<feature type="compositionally biased region" description="Polar residues" evidence="1">
    <location>
        <begin position="64"/>
        <end position="80"/>
    </location>
</feature>